<evidence type="ECO:0000313" key="7">
    <source>
        <dbReference type="Proteomes" id="UP001217089"/>
    </source>
</evidence>
<proteinExistence type="predicted"/>
<keyword evidence="3" id="KW-0812">Transmembrane</keyword>
<dbReference type="Gene3D" id="3.40.50.300">
    <property type="entry name" value="P-loop containing nucleotide triphosphate hydrolases"/>
    <property type="match status" value="1"/>
</dbReference>
<evidence type="ECO:0000313" key="6">
    <source>
        <dbReference type="EMBL" id="KAJ8305115.1"/>
    </source>
</evidence>
<dbReference type="PANTHER" id="PTHR48041">
    <property type="entry name" value="ABC TRANSPORTER G FAMILY MEMBER 28"/>
    <property type="match status" value="1"/>
</dbReference>
<keyword evidence="4" id="KW-1133">Transmembrane helix</keyword>
<dbReference type="SUPFAM" id="SSF52540">
    <property type="entry name" value="P-loop containing nucleoside triphosphate hydrolases"/>
    <property type="match status" value="1"/>
</dbReference>
<evidence type="ECO:0000256" key="4">
    <source>
        <dbReference type="ARBA" id="ARBA00022989"/>
    </source>
</evidence>
<dbReference type="Proteomes" id="UP001217089">
    <property type="component" value="Unassembled WGS sequence"/>
</dbReference>
<evidence type="ECO:0000256" key="5">
    <source>
        <dbReference type="ARBA" id="ARBA00023136"/>
    </source>
</evidence>
<evidence type="ECO:0000256" key="2">
    <source>
        <dbReference type="ARBA" id="ARBA00022448"/>
    </source>
</evidence>
<dbReference type="EMBL" id="JARBDR010000866">
    <property type="protein sequence ID" value="KAJ8305115.1"/>
    <property type="molecule type" value="Genomic_DNA"/>
</dbReference>
<reference evidence="6 7" key="1">
    <citation type="submission" date="2022-12" db="EMBL/GenBank/DDBJ databases">
        <title>Chromosome-level genome of Tegillarca granosa.</title>
        <authorList>
            <person name="Kim J."/>
        </authorList>
    </citation>
    <scope>NUCLEOTIDE SEQUENCE [LARGE SCALE GENOMIC DNA]</scope>
    <source>
        <strain evidence="6">Teg-2019</strain>
        <tissue evidence="6">Adductor muscle</tissue>
    </source>
</reference>
<comment type="caution">
    <text evidence="6">The sequence shown here is derived from an EMBL/GenBank/DDBJ whole genome shotgun (WGS) entry which is preliminary data.</text>
</comment>
<accession>A0ABQ9EP00</accession>
<dbReference type="InterPro" id="IPR050352">
    <property type="entry name" value="ABCG_transporters"/>
</dbReference>
<evidence type="ECO:0000256" key="3">
    <source>
        <dbReference type="ARBA" id="ARBA00022692"/>
    </source>
</evidence>
<protein>
    <submittedName>
        <fullName evidence="6">Uncharacterized protein</fullName>
    </submittedName>
</protein>
<name>A0ABQ9EP00_TEGGR</name>
<keyword evidence="5" id="KW-0472">Membrane</keyword>
<keyword evidence="2" id="KW-0813">Transport</keyword>
<dbReference type="InterPro" id="IPR027417">
    <property type="entry name" value="P-loop_NTPase"/>
</dbReference>
<comment type="subcellular location">
    <subcellularLocation>
        <location evidence="1">Membrane</location>
        <topology evidence="1">Multi-pass membrane protein</topology>
    </subcellularLocation>
</comment>
<organism evidence="6 7">
    <name type="scientific">Tegillarca granosa</name>
    <name type="common">Malaysian cockle</name>
    <name type="synonym">Anadara granosa</name>
    <dbReference type="NCBI Taxonomy" id="220873"/>
    <lineage>
        <taxon>Eukaryota</taxon>
        <taxon>Metazoa</taxon>
        <taxon>Spiralia</taxon>
        <taxon>Lophotrochozoa</taxon>
        <taxon>Mollusca</taxon>
        <taxon>Bivalvia</taxon>
        <taxon>Autobranchia</taxon>
        <taxon>Pteriomorphia</taxon>
        <taxon>Arcoida</taxon>
        <taxon>Arcoidea</taxon>
        <taxon>Arcidae</taxon>
        <taxon>Tegillarca</taxon>
    </lineage>
</organism>
<dbReference type="PANTHER" id="PTHR48041:SF139">
    <property type="entry name" value="PROTEIN SCARLET"/>
    <property type="match status" value="1"/>
</dbReference>
<evidence type="ECO:0000256" key="1">
    <source>
        <dbReference type="ARBA" id="ARBA00004141"/>
    </source>
</evidence>
<keyword evidence="7" id="KW-1185">Reference proteome</keyword>
<sequence length="119" mass="13651">MFVDEATSGLDSFMAQNVVHTLKMMVSKGRTILCTIHQPSSEVYDMFDELGYNCPVNYNPADFFIMNLAVIPGREEECKTRIREICDSFEKSPRMNKMLESMDEMCRQGQTTMTSSRLV</sequence>
<gene>
    <name evidence="6" type="ORF">KUTeg_017334</name>
</gene>